<evidence type="ECO:0000313" key="3">
    <source>
        <dbReference type="EMBL" id="TNN32899.1"/>
    </source>
</evidence>
<dbReference type="AlphaFoldDB" id="A0A4Z2EVR1"/>
<dbReference type="EMBL" id="SRLO01002447">
    <property type="protein sequence ID" value="TNN32899.1"/>
    <property type="molecule type" value="Genomic_DNA"/>
</dbReference>
<accession>A0A4Z2EVR1</accession>
<evidence type="ECO:0000313" key="4">
    <source>
        <dbReference type="Proteomes" id="UP000314294"/>
    </source>
</evidence>
<protein>
    <submittedName>
        <fullName evidence="3">Uncharacterized protein</fullName>
    </submittedName>
</protein>
<feature type="region of interest" description="Disordered" evidence="1">
    <location>
        <begin position="161"/>
        <end position="184"/>
    </location>
</feature>
<comment type="caution">
    <text evidence="3">The sequence shown here is derived from an EMBL/GenBank/DDBJ whole genome shotgun (WGS) entry which is preliminary data.</text>
</comment>
<feature type="transmembrane region" description="Helical" evidence="2">
    <location>
        <begin position="321"/>
        <end position="341"/>
    </location>
</feature>
<evidence type="ECO:0000256" key="2">
    <source>
        <dbReference type="SAM" id="Phobius"/>
    </source>
</evidence>
<name>A0A4Z2EVR1_9TELE</name>
<evidence type="ECO:0000256" key="1">
    <source>
        <dbReference type="SAM" id="MobiDB-lite"/>
    </source>
</evidence>
<proteinExistence type="predicted"/>
<organism evidence="3 4">
    <name type="scientific">Liparis tanakae</name>
    <name type="common">Tanaka's snailfish</name>
    <dbReference type="NCBI Taxonomy" id="230148"/>
    <lineage>
        <taxon>Eukaryota</taxon>
        <taxon>Metazoa</taxon>
        <taxon>Chordata</taxon>
        <taxon>Craniata</taxon>
        <taxon>Vertebrata</taxon>
        <taxon>Euteleostomi</taxon>
        <taxon>Actinopterygii</taxon>
        <taxon>Neopterygii</taxon>
        <taxon>Teleostei</taxon>
        <taxon>Neoteleostei</taxon>
        <taxon>Acanthomorphata</taxon>
        <taxon>Eupercaria</taxon>
        <taxon>Perciformes</taxon>
        <taxon>Cottioidei</taxon>
        <taxon>Cottales</taxon>
        <taxon>Liparidae</taxon>
        <taxon>Liparis</taxon>
    </lineage>
</organism>
<keyword evidence="2" id="KW-1133">Transmembrane helix</keyword>
<gene>
    <name evidence="3" type="ORF">EYF80_056939</name>
</gene>
<feature type="compositionally biased region" description="Polar residues" evidence="1">
    <location>
        <begin position="165"/>
        <end position="175"/>
    </location>
</feature>
<sequence length="455" mass="47199">MCDKDDNTDVTSWKTVAKDSQKMPRFSCDNNGRAKANAASIAAGHAAIKLNNSNANFQTSQRALILLLEPPSDITPRPRTVTSPGNTISDPDGRLQQPAGFSPTKPLAVKLHAGATRPGQTRGAPRGVDTFNDANARAITIAYAGHQGDGPFSISFVSSDRAVSPSGSGRQTSRAPNLGKGAVASDGLRHQAPFLVPAVHLGDLLPALSALGSGQRRDGLLPGDVALRRLVVGHAPQGHGGAGGGGGNGGGGRLPPARVLVSVLRLADELLVGLVLPRESRARGVGVGAARRRRRRPVAHGQRLVGGLAAARTRGVVPPRLLLPLGVGFLLQLLTLPLLGGGGGGGARRLRSGAEVAIVNVLEVLGHGVLVVAVHSAFLLRPVGVEAVLREERGGGVSGGRRGHATTRATMWEASERRVSNVGLTIGVACGGGETARREMKHGEKVWRERAARWR</sequence>
<dbReference type="Proteomes" id="UP000314294">
    <property type="component" value="Unassembled WGS sequence"/>
</dbReference>
<keyword evidence="2" id="KW-0812">Transmembrane</keyword>
<keyword evidence="4" id="KW-1185">Reference proteome</keyword>
<reference evidence="3 4" key="1">
    <citation type="submission" date="2019-03" db="EMBL/GenBank/DDBJ databases">
        <title>First draft genome of Liparis tanakae, snailfish: a comprehensive survey of snailfish specific genes.</title>
        <authorList>
            <person name="Kim W."/>
            <person name="Song I."/>
            <person name="Jeong J.-H."/>
            <person name="Kim D."/>
            <person name="Kim S."/>
            <person name="Ryu S."/>
            <person name="Song J.Y."/>
            <person name="Lee S.K."/>
        </authorList>
    </citation>
    <scope>NUCLEOTIDE SEQUENCE [LARGE SCALE GENOMIC DNA]</scope>
    <source>
        <tissue evidence="3">Muscle</tissue>
    </source>
</reference>
<keyword evidence="2" id="KW-0472">Membrane</keyword>